<dbReference type="EMBL" id="GBXM01067823">
    <property type="protein sequence ID" value="JAH40754.1"/>
    <property type="molecule type" value="Transcribed_RNA"/>
</dbReference>
<reference evidence="1" key="2">
    <citation type="journal article" date="2015" name="Fish Shellfish Immunol.">
        <title>Early steps in the European eel (Anguilla anguilla)-Vibrio vulnificus interaction in the gills: Role of the RtxA13 toxin.</title>
        <authorList>
            <person name="Callol A."/>
            <person name="Pajuelo D."/>
            <person name="Ebbesson L."/>
            <person name="Teles M."/>
            <person name="MacKenzie S."/>
            <person name="Amaro C."/>
        </authorList>
    </citation>
    <scope>NUCLEOTIDE SEQUENCE</scope>
</reference>
<accession>A0A0E9SHD0</accession>
<dbReference type="AlphaFoldDB" id="A0A0E9SHD0"/>
<reference evidence="1" key="1">
    <citation type="submission" date="2014-11" db="EMBL/GenBank/DDBJ databases">
        <authorList>
            <person name="Amaro Gonzalez C."/>
        </authorList>
    </citation>
    <scope>NUCLEOTIDE SEQUENCE</scope>
</reference>
<protein>
    <submittedName>
        <fullName evidence="1">Uncharacterized protein</fullName>
    </submittedName>
</protein>
<name>A0A0E9SHD0_ANGAN</name>
<sequence>MSYFTKKSIAVGQCAAITVLSKS</sequence>
<evidence type="ECO:0000313" key="1">
    <source>
        <dbReference type="EMBL" id="JAH40754.1"/>
    </source>
</evidence>
<proteinExistence type="predicted"/>
<organism evidence="1">
    <name type="scientific">Anguilla anguilla</name>
    <name type="common">European freshwater eel</name>
    <name type="synonym">Muraena anguilla</name>
    <dbReference type="NCBI Taxonomy" id="7936"/>
    <lineage>
        <taxon>Eukaryota</taxon>
        <taxon>Metazoa</taxon>
        <taxon>Chordata</taxon>
        <taxon>Craniata</taxon>
        <taxon>Vertebrata</taxon>
        <taxon>Euteleostomi</taxon>
        <taxon>Actinopterygii</taxon>
        <taxon>Neopterygii</taxon>
        <taxon>Teleostei</taxon>
        <taxon>Anguilliformes</taxon>
        <taxon>Anguillidae</taxon>
        <taxon>Anguilla</taxon>
    </lineage>
</organism>